<dbReference type="InterPro" id="IPR010195">
    <property type="entry name" value="Uncharacterised_peroxidase-rel"/>
</dbReference>
<dbReference type="Gene3D" id="1.20.1290.10">
    <property type="entry name" value="AhpD-like"/>
    <property type="match status" value="1"/>
</dbReference>
<dbReference type="InterPro" id="IPR004675">
    <property type="entry name" value="AhpD_core"/>
</dbReference>
<dbReference type="AlphaFoldDB" id="A0A3B0YXV6"/>
<reference evidence="2" key="1">
    <citation type="submission" date="2018-06" db="EMBL/GenBank/DDBJ databases">
        <authorList>
            <person name="Zhirakovskaya E."/>
        </authorList>
    </citation>
    <scope>NUCLEOTIDE SEQUENCE</scope>
</reference>
<organism evidence="2">
    <name type="scientific">hydrothermal vent metagenome</name>
    <dbReference type="NCBI Taxonomy" id="652676"/>
    <lineage>
        <taxon>unclassified sequences</taxon>
        <taxon>metagenomes</taxon>
        <taxon>ecological metagenomes</taxon>
    </lineage>
</organism>
<dbReference type="NCBIfam" id="TIGR01926">
    <property type="entry name" value="peroxid_rel"/>
    <property type="match status" value="1"/>
</dbReference>
<gene>
    <name evidence="2" type="ORF">MNBD_GAMMA12-269</name>
</gene>
<sequence length="184" mass="20512">MSYLSYSKDFQGVGDIFMRDPVRYLPFVQLLDNVMSSESELTKAQKEMIALYTSRLNSCNYCVDSHSCVLTALVTDEDLVSSLANNSTDQLDDKLQAVFKFAKKLTLEPQNINETDIETVRLAGWLNQTIEDVICVVSTFAFLNRLADGFGITGSDNHFQQVGSMVAQQGYDPLVKMIQQGLDG</sequence>
<dbReference type="PANTHER" id="PTHR35446">
    <property type="entry name" value="SI:CH211-175M2.5"/>
    <property type="match status" value="1"/>
</dbReference>
<dbReference type="InterPro" id="IPR003779">
    <property type="entry name" value="CMD-like"/>
</dbReference>
<dbReference type="EMBL" id="UOFL01000048">
    <property type="protein sequence ID" value="VAW73744.1"/>
    <property type="molecule type" value="Genomic_DNA"/>
</dbReference>
<dbReference type="NCBIfam" id="TIGR00778">
    <property type="entry name" value="ahpD_dom"/>
    <property type="match status" value="1"/>
</dbReference>
<accession>A0A3B0YXV6</accession>
<protein>
    <recommendedName>
        <fullName evidence="1">Carboxymuconolactone decarboxylase-like domain-containing protein</fullName>
    </recommendedName>
</protein>
<feature type="domain" description="Carboxymuconolactone decarboxylase-like" evidence="1">
    <location>
        <begin position="27"/>
        <end position="103"/>
    </location>
</feature>
<dbReference type="SUPFAM" id="SSF69118">
    <property type="entry name" value="AhpD-like"/>
    <property type="match status" value="1"/>
</dbReference>
<dbReference type="Pfam" id="PF02627">
    <property type="entry name" value="CMD"/>
    <property type="match status" value="1"/>
</dbReference>
<evidence type="ECO:0000313" key="2">
    <source>
        <dbReference type="EMBL" id="VAW73744.1"/>
    </source>
</evidence>
<name>A0A3B0YXV6_9ZZZZ</name>
<dbReference type="GO" id="GO:0051920">
    <property type="term" value="F:peroxiredoxin activity"/>
    <property type="evidence" value="ECO:0007669"/>
    <property type="project" value="InterPro"/>
</dbReference>
<evidence type="ECO:0000259" key="1">
    <source>
        <dbReference type="Pfam" id="PF02627"/>
    </source>
</evidence>
<dbReference type="PANTHER" id="PTHR35446:SF2">
    <property type="entry name" value="CARBOXYMUCONOLACTONE DECARBOXYLASE-LIKE DOMAIN-CONTAINING PROTEIN"/>
    <property type="match status" value="1"/>
</dbReference>
<dbReference type="InterPro" id="IPR029032">
    <property type="entry name" value="AhpD-like"/>
</dbReference>
<proteinExistence type="predicted"/>